<evidence type="ECO:0000256" key="1">
    <source>
        <dbReference type="SAM" id="MobiDB-lite"/>
    </source>
</evidence>
<keyword evidence="3" id="KW-1185">Reference proteome</keyword>
<evidence type="ECO:0000313" key="2">
    <source>
        <dbReference type="EMBL" id="MBB5040444.1"/>
    </source>
</evidence>
<dbReference type="Proteomes" id="UP000534294">
    <property type="component" value="Unassembled WGS sequence"/>
</dbReference>
<evidence type="ECO:0000313" key="3">
    <source>
        <dbReference type="Proteomes" id="UP000534294"/>
    </source>
</evidence>
<reference evidence="2 3" key="1">
    <citation type="submission" date="2020-08" db="EMBL/GenBank/DDBJ databases">
        <title>Genomic Encyclopedia of Type Strains, Phase IV (KMG-IV): sequencing the most valuable type-strain genomes for metagenomic binning, comparative biology and taxonomic classification.</title>
        <authorList>
            <person name="Goeker M."/>
        </authorList>
    </citation>
    <scope>NUCLEOTIDE SEQUENCE [LARGE SCALE GENOMIC DNA]</scope>
    <source>
        <strain evidence="2 3">DSM 12251</strain>
    </source>
</reference>
<accession>A0A7W8DRZ9</accession>
<protein>
    <submittedName>
        <fullName evidence="2">Uncharacterized protein</fullName>
    </submittedName>
</protein>
<comment type="caution">
    <text evidence="2">The sequence shown here is derived from an EMBL/GenBank/DDBJ whole genome shotgun (WGS) entry which is preliminary data.</text>
</comment>
<gene>
    <name evidence="2" type="ORF">HNQ64_004728</name>
</gene>
<dbReference type="EMBL" id="JACHIF010000013">
    <property type="protein sequence ID" value="MBB5040444.1"/>
    <property type="molecule type" value="Genomic_DNA"/>
</dbReference>
<dbReference type="AlphaFoldDB" id="A0A7W8DRZ9"/>
<feature type="compositionally biased region" description="Basic and acidic residues" evidence="1">
    <location>
        <begin position="42"/>
        <end position="54"/>
    </location>
</feature>
<feature type="region of interest" description="Disordered" evidence="1">
    <location>
        <begin position="1"/>
        <end position="71"/>
    </location>
</feature>
<proteinExistence type="predicted"/>
<sequence length="71" mass="7887">MGGDAAGLGGHLGTSCSKQKGKWDEVQRVPTNKKTPVWGDRGFWDESERYKSDAAQRVPTKQGRQECPPHF</sequence>
<organism evidence="2 3">
    <name type="scientific">Prosthecobacter dejongeii</name>
    <dbReference type="NCBI Taxonomy" id="48465"/>
    <lineage>
        <taxon>Bacteria</taxon>
        <taxon>Pseudomonadati</taxon>
        <taxon>Verrucomicrobiota</taxon>
        <taxon>Verrucomicrobiia</taxon>
        <taxon>Verrucomicrobiales</taxon>
        <taxon>Verrucomicrobiaceae</taxon>
        <taxon>Prosthecobacter</taxon>
    </lineage>
</organism>
<name>A0A7W8DRZ9_9BACT</name>
<feature type="compositionally biased region" description="Gly residues" evidence="1">
    <location>
        <begin position="1"/>
        <end position="12"/>
    </location>
</feature>